<accession>A0A6H0ZGN7</accession>
<gene>
    <name evidence="1" type="ORF">FOB41_01285</name>
</gene>
<dbReference type="EMBL" id="CP050896">
    <property type="protein sequence ID" value="QIX19829.1"/>
    <property type="molecule type" value="Genomic_DNA"/>
</dbReference>
<reference evidence="1 2" key="1">
    <citation type="submission" date="2020-04" db="EMBL/GenBank/DDBJ databases">
        <title>FDA dAtabase for Regulatory Grade micrObial Sequences (FDA-ARGOS): Supporting development and validation of Infectious Disease Dx tests.</title>
        <authorList>
            <person name="Sciortino C."/>
            <person name="Tallon L."/>
            <person name="Sadzewicz L."/>
            <person name="Vavikolanu K."/>
            <person name="Mehta A."/>
            <person name="Aluvathingal J."/>
            <person name="Nadendla S."/>
            <person name="Nandy P."/>
            <person name="Geyer C."/>
            <person name="Yan Y."/>
            <person name="Sichtig H."/>
        </authorList>
    </citation>
    <scope>NUCLEOTIDE SEQUENCE [LARGE SCALE GENOMIC DNA]</scope>
    <source>
        <strain evidence="1 2">FDAARGOS_633</strain>
    </source>
</reference>
<name>A0A6H0ZGN7_9HYPH</name>
<protein>
    <recommendedName>
        <fullName evidence="3">Abi-like protein</fullName>
    </recommendedName>
</protein>
<evidence type="ECO:0008006" key="3">
    <source>
        <dbReference type="Google" id="ProtNLM"/>
    </source>
</evidence>
<proteinExistence type="predicted"/>
<dbReference type="AlphaFoldDB" id="A0A6H0ZGN7"/>
<sequence>MPIEDADLAEITKLLSPERLGKLHELTGNSRAAVEFHQKTLRLGADLMAIIAVIEIALRNSICDNLGAHFAQAGWLLTPPAPFQWKDSERNKITQALDSARRAEYSKLSQADKHALDALAFPNGRPANLPHTLRSKRRREHLQVTDGKIIAELTFYIWKRLCGPDYEHTLWRPTLKKVFPNKRVKRSDVADNLEMVYQARNRLAHHEPVLYNRFEETIKAITYIAQHLEARVPSDQTPLYRLIAEDIVAVEESAAKLHAELDAYRT</sequence>
<evidence type="ECO:0000313" key="1">
    <source>
        <dbReference type="EMBL" id="QIX19829.1"/>
    </source>
</evidence>
<evidence type="ECO:0000313" key="2">
    <source>
        <dbReference type="Proteomes" id="UP000500870"/>
    </source>
</evidence>
<dbReference type="RefSeq" id="WP_136883786.1">
    <property type="nucleotide sequence ID" value="NZ_CP050896.1"/>
</dbReference>
<dbReference type="Proteomes" id="UP000500870">
    <property type="component" value="Chromosome 2"/>
</dbReference>
<organism evidence="1 2">
    <name type="scientific">Agrobacterium pusense</name>
    <dbReference type="NCBI Taxonomy" id="648995"/>
    <lineage>
        <taxon>Bacteria</taxon>
        <taxon>Pseudomonadati</taxon>
        <taxon>Pseudomonadota</taxon>
        <taxon>Alphaproteobacteria</taxon>
        <taxon>Hyphomicrobiales</taxon>
        <taxon>Rhizobiaceae</taxon>
        <taxon>Rhizobium/Agrobacterium group</taxon>
        <taxon>Agrobacterium</taxon>
    </lineage>
</organism>